<dbReference type="RefSeq" id="WP_133203935.1">
    <property type="nucleotide sequence ID" value="NZ_SMRU01000009.1"/>
</dbReference>
<name>A0A4R5KMX5_9MICC</name>
<dbReference type="EMBL" id="SMRU01000009">
    <property type="protein sequence ID" value="TDF96886.1"/>
    <property type="molecule type" value="Genomic_DNA"/>
</dbReference>
<accession>A0A4R5KMX5</accession>
<reference evidence="1 2" key="1">
    <citation type="submission" date="2019-03" db="EMBL/GenBank/DDBJ databases">
        <title>Whole genome sequence of Arthrobacter sp JH1-1.</title>
        <authorList>
            <person name="Trinh H.N."/>
        </authorList>
    </citation>
    <scope>NUCLEOTIDE SEQUENCE [LARGE SCALE GENOMIC DNA]</scope>
    <source>
        <strain evidence="1 2">JH1-1</strain>
    </source>
</reference>
<sequence>MSFPGFGRAAASYEELLPEDMACAGCGDCDACFRVDADLEREEAAISAMEQADEDRRVGL</sequence>
<protein>
    <submittedName>
        <fullName evidence="1">Uncharacterized protein</fullName>
    </submittedName>
</protein>
<comment type="caution">
    <text evidence="1">The sequence shown here is derived from an EMBL/GenBank/DDBJ whole genome shotgun (WGS) entry which is preliminary data.</text>
</comment>
<proteinExistence type="predicted"/>
<evidence type="ECO:0000313" key="2">
    <source>
        <dbReference type="Proteomes" id="UP000295511"/>
    </source>
</evidence>
<organism evidence="1 2">
    <name type="scientific">Arthrobacter terricola</name>
    <dbReference type="NCBI Taxonomy" id="2547396"/>
    <lineage>
        <taxon>Bacteria</taxon>
        <taxon>Bacillati</taxon>
        <taxon>Actinomycetota</taxon>
        <taxon>Actinomycetes</taxon>
        <taxon>Micrococcales</taxon>
        <taxon>Micrococcaceae</taxon>
        <taxon>Arthrobacter</taxon>
    </lineage>
</organism>
<dbReference type="Proteomes" id="UP000295511">
    <property type="component" value="Unassembled WGS sequence"/>
</dbReference>
<keyword evidence="2" id="KW-1185">Reference proteome</keyword>
<evidence type="ECO:0000313" key="1">
    <source>
        <dbReference type="EMBL" id="TDF96886.1"/>
    </source>
</evidence>
<dbReference type="AlphaFoldDB" id="A0A4R5KMX5"/>
<gene>
    <name evidence="1" type="ORF">E1809_09190</name>
</gene>